<evidence type="ECO:0000256" key="4">
    <source>
        <dbReference type="SAM" id="MobiDB-lite"/>
    </source>
</evidence>
<organism evidence="5 6">
    <name type="scientific">Absidia repens</name>
    <dbReference type="NCBI Taxonomy" id="90262"/>
    <lineage>
        <taxon>Eukaryota</taxon>
        <taxon>Fungi</taxon>
        <taxon>Fungi incertae sedis</taxon>
        <taxon>Mucoromycota</taxon>
        <taxon>Mucoromycotina</taxon>
        <taxon>Mucoromycetes</taxon>
        <taxon>Mucorales</taxon>
        <taxon>Cunninghamellaceae</taxon>
        <taxon>Absidia</taxon>
    </lineage>
</organism>
<dbReference type="PROSITE" id="PS50088">
    <property type="entry name" value="ANK_REPEAT"/>
    <property type="match status" value="1"/>
</dbReference>
<protein>
    <submittedName>
        <fullName evidence="5">Ankyrin repeat-containing domain protein</fullName>
    </submittedName>
</protein>
<dbReference type="SMART" id="SM00248">
    <property type="entry name" value="ANK"/>
    <property type="match status" value="3"/>
</dbReference>
<evidence type="ECO:0000313" key="6">
    <source>
        <dbReference type="Proteomes" id="UP000193560"/>
    </source>
</evidence>
<name>A0A1X2IEE6_9FUNG</name>
<dbReference type="Gene3D" id="1.25.40.20">
    <property type="entry name" value="Ankyrin repeat-containing domain"/>
    <property type="match status" value="1"/>
</dbReference>
<dbReference type="Proteomes" id="UP000193560">
    <property type="component" value="Unassembled WGS sequence"/>
</dbReference>
<gene>
    <name evidence="5" type="ORF">BCR42DRAFT_417556</name>
</gene>
<dbReference type="InterPro" id="IPR002110">
    <property type="entry name" value="Ankyrin_rpt"/>
</dbReference>
<feature type="repeat" description="ANK" evidence="3">
    <location>
        <begin position="38"/>
        <end position="70"/>
    </location>
</feature>
<evidence type="ECO:0000313" key="5">
    <source>
        <dbReference type="EMBL" id="ORZ14731.1"/>
    </source>
</evidence>
<dbReference type="PRINTS" id="PR01415">
    <property type="entry name" value="ANKYRIN"/>
</dbReference>
<dbReference type="PROSITE" id="PS50297">
    <property type="entry name" value="ANK_REP_REGION"/>
    <property type="match status" value="1"/>
</dbReference>
<dbReference type="OrthoDB" id="19174at2759"/>
<dbReference type="PANTHER" id="PTHR24171">
    <property type="entry name" value="ANKYRIN REPEAT DOMAIN-CONTAINING PROTEIN 39-RELATED"/>
    <property type="match status" value="1"/>
</dbReference>
<comment type="caution">
    <text evidence="5">The sequence shown here is derived from an EMBL/GenBank/DDBJ whole genome shotgun (WGS) entry which is preliminary data.</text>
</comment>
<sequence>MRATSSNDNIWVAAGDGQLERLKELVEGGAEPNAKDDFGYTPIHAAVSYNHKEILDYLLNNGGDINVEDFDKDTPLYVCETTDMARFLLDRGADASHKNREGISPAQTANDEGWKDVAQLLASITGETIVNAEDQPLENDTLAYIQHESENGPPLNEEDDEQRQEEFAQQVEQVMQRIQQDGGVHDEDELRDVVTKMVLQEVKRSMDDHH</sequence>
<dbReference type="InterPro" id="IPR036770">
    <property type="entry name" value="Ankyrin_rpt-contain_sf"/>
</dbReference>
<dbReference type="EMBL" id="MCGE01000014">
    <property type="protein sequence ID" value="ORZ14731.1"/>
    <property type="molecule type" value="Genomic_DNA"/>
</dbReference>
<evidence type="ECO:0000256" key="1">
    <source>
        <dbReference type="ARBA" id="ARBA00022737"/>
    </source>
</evidence>
<dbReference type="Pfam" id="PF12796">
    <property type="entry name" value="Ank_2"/>
    <property type="match status" value="1"/>
</dbReference>
<dbReference type="PANTHER" id="PTHR24171:SF9">
    <property type="entry name" value="ANKYRIN REPEAT DOMAIN-CONTAINING PROTEIN 39"/>
    <property type="match status" value="1"/>
</dbReference>
<accession>A0A1X2IEE6</accession>
<evidence type="ECO:0000256" key="2">
    <source>
        <dbReference type="ARBA" id="ARBA00023043"/>
    </source>
</evidence>
<keyword evidence="6" id="KW-1185">Reference proteome</keyword>
<dbReference type="SUPFAM" id="SSF48403">
    <property type="entry name" value="Ankyrin repeat"/>
    <property type="match status" value="1"/>
</dbReference>
<proteinExistence type="predicted"/>
<dbReference type="STRING" id="90262.A0A1X2IEE6"/>
<keyword evidence="2 3" id="KW-0040">ANK repeat</keyword>
<keyword evidence="1" id="KW-0677">Repeat</keyword>
<reference evidence="5 6" key="1">
    <citation type="submission" date="2016-07" db="EMBL/GenBank/DDBJ databases">
        <title>Pervasive Adenine N6-methylation of Active Genes in Fungi.</title>
        <authorList>
            <consortium name="DOE Joint Genome Institute"/>
            <person name="Mondo S.J."/>
            <person name="Dannebaum R.O."/>
            <person name="Kuo R.C."/>
            <person name="Labutti K."/>
            <person name="Haridas S."/>
            <person name="Kuo A."/>
            <person name="Salamov A."/>
            <person name="Ahrendt S.R."/>
            <person name="Lipzen A."/>
            <person name="Sullivan W."/>
            <person name="Andreopoulos W.B."/>
            <person name="Clum A."/>
            <person name="Lindquist E."/>
            <person name="Daum C."/>
            <person name="Ramamoorthy G.K."/>
            <person name="Gryganskyi A."/>
            <person name="Culley D."/>
            <person name="Magnuson J.K."/>
            <person name="James T.Y."/>
            <person name="O'Malley M.A."/>
            <person name="Stajich J.E."/>
            <person name="Spatafora J.W."/>
            <person name="Visel A."/>
            <person name="Grigoriev I.V."/>
        </authorList>
    </citation>
    <scope>NUCLEOTIDE SEQUENCE [LARGE SCALE GENOMIC DNA]</scope>
    <source>
        <strain evidence="5 6">NRRL 1336</strain>
    </source>
</reference>
<evidence type="ECO:0000256" key="3">
    <source>
        <dbReference type="PROSITE-ProRule" id="PRU00023"/>
    </source>
</evidence>
<feature type="region of interest" description="Disordered" evidence="4">
    <location>
        <begin position="149"/>
        <end position="168"/>
    </location>
</feature>
<dbReference type="AlphaFoldDB" id="A0A1X2IEE6"/>